<organism evidence="1 2">
    <name type="scientific">Trypanosoma brucei gambiense (strain MHOM/CI/86/DAL972)</name>
    <dbReference type="NCBI Taxonomy" id="679716"/>
    <lineage>
        <taxon>Eukaryota</taxon>
        <taxon>Discoba</taxon>
        <taxon>Euglenozoa</taxon>
        <taxon>Kinetoplastea</taxon>
        <taxon>Metakinetoplastina</taxon>
        <taxon>Trypanosomatida</taxon>
        <taxon>Trypanosomatidae</taxon>
        <taxon>Trypanosoma</taxon>
    </lineage>
</organism>
<dbReference type="EMBL" id="FN554968">
    <property type="protein sequence ID" value="CBH10873.1"/>
    <property type="molecule type" value="Genomic_DNA"/>
</dbReference>
<evidence type="ECO:0000313" key="1">
    <source>
        <dbReference type="EMBL" id="CBH10873.1"/>
    </source>
</evidence>
<dbReference type="GeneID" id="23861082"/>
<dbReference type="RefSeq" id="XP_011773160.1">
    <property type="nucleotide sequence ID" value="XM_011774858.1"/>
</dbReference>
<sequence length="138" mass="16121">MCIFGANGRRPSWSCVWSHCWSLRCLHRGGIIGGVTAVAAQRRGNKVATLRALTILWELLDEKQFHIQEEYGREWSVLKQREQYDFNVVGLCTEETEECEQIVKRKLFEGHSVEQENFLLYYSTDVTWKNKVLSFMTT</sequence>
<name>C9ZN95_TRYB9</name>
<dbReference type="KEGG" id="tbg:TbgDal_V110"/>
<proteinExistence type="predicted"/>
<gene>
    <name evidence="1" type="ORF">TbgDal_V110</name>
</gene>
<dbReference type="AlphaFoldDB" id="C9ZN95"/>
<dbReference type="Proteomes" id="UP000002316">
    <property type="component" value="Chromosome 5"/>
</dbReference>
<evidence type="ECO:0000313" key="2">
    <source>
        <dbReference type="Proteomes" id="UP000002316"/>
    </source>
</evidence>
<protein>
    <submittedName>
        <fullName evidence="1">Uncharacterized protein</fullName>
    </submittedName>
</protein>
<reference evidence="2" key="1">
    <citation type="journal article" date="2010" name="PLoS Negl. Trop. Dis.">
        <title>The genome sequence of Trypanosoma brucei gambiense, causative agent of chronic human african trypanosomiasis.</title>
        <authorList>
            <person name="Jackson A.P."/>
            <person name="Sanders M."/>
            <person name="Berry A."/>
            <person name="McQuillan J."/>
            <person name="Aslett M.A."/>
            <person name="Quail M.A."/>
            <person name="Chukualim B."/>
            <person name="Capewell P."/>
            <person name="MacLeod A."/>
            <person name="Melville S.E."/>
            <person name="Gibson W."/>
            <person name="Barry J.D."/>
            <person name="Berriman M."/>
            <person name="Hertz-Fowler C."/>
        </authorList>
    </citation>
    <scope>NUCLEOTIDE SEQUENCE [LARGE SCALE GENOMIC DNA]</scope>
    <source>
        <strain evidence="2">MHOM/CI/86/DAL972</strain>
    </source>
</reference>
<accession>C9ZN95</accession>